<keyword evidence="3" id="KW-1185">Reference proteome</keyword>
<comment type="caution">
    <text evidence="2">The sequence shown here is derived from an EMBL/GenBank/DDBJ whole genome shotgun (WGS) entry which is preliminary data.</text>
</comment>
<proteinExistence type="predicted"/>
<feature type="non-terminal residue" evidence="2">
    <location>
        <position position="1"/>
    </location>
</feature>
<dbReference type="Pfam" id="PF17919">
    <property type="entry name" value="RT_RNaseH_2"/>
    <property type="match status" value="1"/>
</dbReference>
<dbReference type="InterPro" id="IPR043128">
    <property type="entry name" value="Rev_trsase/Diguanyl_cyclase"/>
</dbReference>
<protein>
    <recommendedName>
        <fullName evidence="1">Reverse transcriptase/retrotransposon-derived protein RNase H-like domain-containing protein</fullName>
    </recommendedName>
</protein>
<gene>
    <name evidence="2" type="ORF">QQF64_034392</name>
</gene>
<evidence type="ECO:0000313" key="3">
    <source>
        <dbReference type="Proteomes" id="UP001558613"/>
    </source>
</evidence>
<name>A0ABR3L2X6_9TELE</name>
<dbReference type="InterPro" id="IPR041577">
    <property type="entry name" value="RT_RNaseH_2"/>
</dbReference>
<dbReference type="SUPFAM" id="SSF56672">
    <property type="entry name" value="DNA/RNA polymerases"/>
    <property type="match status" value="1"/>
</dbReference>
<sequence length="236" mass="26963">TLSVHPDKECQYRLIVWRQAESLKDEVAMLRRCLNESLDLQKAIIDRCTYNGYLHRTVTLGEPTSQEVLSEWSEAPEIGSLMFLDVSQSALDEKVEMACLEREQKGKLLDLLKDSWSLFDGRLGHTSLAEHVIDTGYAQKAELLFKLTRKETPFKWDDSCQASMDYLKNCLISKPIWGLPDFTRPFFIHTDACDLGLGEALMQKDDLGPDVAVAFASRTLHKAERPYSTPEKECWE</sequence>
<organism evidence="2 3">
    <name type="scientific">Cirrhinus molitorella</name>
    <name type="common">mud carp</name>
    <dbReference type="NCBI Taxonomy" id="172907"/>
    <lineage>
        <taxon>Eukaryota</taxon>
        <taxon>Metazoa</taxon>
        <taxon>Chordata</taxon>
        <taxon>Craniata</taxon>
        <taxon>Vertebrata</taxon>
        <taxon>Euteleostomi</taxon>
        <taxon>Actinopterygii</taxon>
        <taxon>Neopterygii</taxon>
        <taxon>Teleostei</taxon>
        <taxon>Ostariophysi</taxon>
        <taxon>Cypriniformes</taxon>
        <taxon>Cyprinidae</taxon>
        <taxon>Labeoninae</taxon>
        <taxon>Labeonini</taxon>
        <taxon>Cirrhinus</taxon>
    </lineage>
</organism>
<reference evidence="2 3" key="1">
    <citation type="submission" date="2023-09" db="EMBL/GenBank/DDBJ databases">
        <authorList>
            <person name="Wang M."/>
        </authorList>
    </citation>
    <scope>NUCLEOTIDE SEQUENCE [LARGE SCALE GENOMIC DNA]</scope>
    <source>
        <strain evidence="2">GT-2023</strain>
        <tissue evidence="2">Liver</tissue>
    </source>
</reference>
<evidence type="ECO:0000259" key="1">
    <source>
        <dbReference type="Pfam" id="PF17919"/>
    </source>
</evidence>
<dbReference type="Proteomes" id="UP001558613">
    <property type="component" value="Unassembled WGS sequence"/>
</dbReference>
<feature type="domain" description="Reverse transcriptase/retrotransposon-derived protein RNase H-like" evidence="1">
    <location>
        <begin position="156"/>
        <end position="234"/>
    </location>
</feature>
<dbReference type="InterPro" id="IPR043502">
    <property type="entry name" value="DNA/RNA_pol_sf"/>
</dbReference>
<accession>A0ABR3L2X6</accession>
<dbReference type="Gene3D" id="3.30.70.270">
    <property type="match status" value="1"/>
</dbReference>
<dbReference type="PANTHER" id="PTHR34072">
    <property type="entry name" value="ENZYMATIC POLYPROTEIN-RELATED"/>
    <property type="match status" value="1"/>
</dbReference>
<dbReference type="EMBL" id="JAYMGO010000166">
    <property type="protein sequence ID" value="KAL1246675.1"/>
    <property type="molecule type" value="Genomic_DNA"/>
</dbReference>
<evidence type="ECO:0000313" key="2">
    <source>
        <dbReference type="EMBL" id="KAL1246675.1"/>
    </source>
</evidence>